<sequence length="184" mass="18649">MTAVVVLALSGFSAGRGHGGTSSSGGGSSDGGGGGGGCSSSSQDHDSSSSSSGGSSSGLGKSYDYDDNDDDYDDYDDDSYGDSSTGGTGSGADQLEPATVRLVKCATVKEPYATVEVTNPNPSDAAFWVDVSFKDSNGATIKDETWKIDVLADDKVTVDIEMARKSMASSLDHCVAEPEAEPIS</sequence>
<evidence type="ECO:0008006" key="4">
    <source>
        <dbReference type="Google" id="ProtNLM"/>
    </source>
</evidence>
<evidence type="ECO:0000313" key="2">
    <source>
        <dbReference type="EMBL" id="MDX3701949.1"/>
    </source>
</evidence>
<name>A0ABU4NGQ5_9ACTN</name>
<accession>A0ABU4NGQ5</accession>
<proteinExistence type="predicted"/>
<organism evidence="2 3">
    <name type="scientific">Streptomyces europaeiscabiei</name>
    <dbReference type="NCBI Taxonomy" id="146819"/>
    <lineage>
        <taxon>Bacteria</taxon>
        <taxon>Bacillati</taxon>
        <taxon>Actinomycetota</taxon>
        <taxon>Actinomycetes</taxon>
        <taxon>Kitasatosporales</taxon>
        <taxon>Streptomycetaceae</taxon>
        <taxon>Streptomyces</taxon>
    </lineage>
</organism>
<protein>
    <recommendedName>
        <fullName evidence="4">Secreted protein</fullName>
    </recommendedName>
</protein>
<comment type="caution">
    <text evidence="2">The sequence shown here is derived from an EMBL/GenBank/DDBJ whole genome shotgun (WGS) entry which is preliminary data.</text>
</comment>
<feature type="compositionally biased region" description="Low complexity" evidence="1">
    <location>
        <begin position="48"/>
        <end position="62"/>
    </location>
</feature>
<evidence type="ECO:0000256" key="1">
    <source>
        <dbReference type="SAM" id="MobiDB-lite"/>
    </source>
</evidence>
<reference evidence="2 3" key="1">
    <citation type="journal article" date="2023" name="Microb. Genom.">
        <title>Mesoterricola silvestris gen. nov., sp. nov., Mesoterricola sediminis sp. nov., Geothrix oryzae sp. nov., Geothrix edaphica sp. nov., Geothrix rubra sp. nov., and Geothrix limicola sp. nov., six novel members of Acidobacteriota isolated from soils.</title>
        <authorList>
            <person name="Weisberg A.J."/>
            <person name="Pearce E."/>
            <person name="Kramer C.G."/>
            <person name="Chang J.H."/>
            <person name="Clarke C.R."/>
        </authorList>
    </citation>
    <scope>NUCLEOTIDE SEQUENCE [LARGE SCALE GENOMIC DNA]</scope>
    <source>
        <strain evidence="2 3">ID09-01A</strain>
    </source>
</reference>
<evidence type="ECO:0000313" key="3">
    <source>
        <dbReference type="Proteomes" id="UP001271274"/>
    </source>
</evidence>
<feature type="compositionally biased region" description="Gly residues" evidence="1">
    <location>
        <begin position="14"/>
        <end position="38"/>
    </location>
</feature>
<dbReference type="Proteomes" id="UP001271274">
    <property type="component" value="Unassembled WGS sequence"/>
</dbReference>
<feature type="region of interest" description="Disordered" evidence="1">
    <location>
        <begin position="13"/>
        <end position="96"/>
    </location>
</feature>
<gene>
    <name evidence="2" type="ORF">PV662_19680</name>
</gene>
<dbReference type="EMBL" id="JARAYU010000006">
    <property type="protein sequence ID" value="MDX3701949.1"/>
    <property type="molecule type" value="Genomic_DNA"/>
</dbReference>
<dbReference type="RefSeq" id="WP_319062421.1">
    <property type="nucleotide sequence ID" value="NZ_JARAYT010000006.1"/>
</dbReference>
<feature type="compositionally biased region" description="Acidic residues" evidence="1">
    <location>
        <begin position="65"/>
        <end position="80"/>
    </location>
</feature>
<keyword evidence="3" id="KW-1185">Reference proteome</keyword>